<feature type="region of interest" description="Disordered" evidence="1">
    <location>
        <begin position="1"/>
        <end position="22"/>
    </location>
</feature>
<dbReference type="GO" id="GO:0005840">
    <property type="term" value="C:ribosome"/>
    <property type="evidence" value="ECO:0007669"/>
    <property type="project" value="UniProtKB-KW"/>
</dbReference>
<evidence type="ECO:0000313" key="3">
    <source>
        <dbReference type="Proteomes" id="UP000011518"/>
    </source>
</evidence>
<dbReference type="Proteomes" id="UP000011518">
    <property type="component" value="Unassembled WGS sequence"/>
</dbReference>
<keyword evidence="2" id="KW-0687">Ribonucleoprotein</keyword>
<name>L9JHS4_TUPCH</name>
<dbReference type="AlphaFoldDB" id="L9JHS4"/>
<dbReference type="InParanoid" id="L9JHS4"/>
<evidence type="ECO:0000256" key="1">
    <source>
        <dbReference type="SAM" id="MobiDB-lite"/>
    </source>
</evidence>
<sequence length="140" mass="15618">MPHTTDPKNGTEMASRNPSHKKYQGVDHKFLKNMYFAEKHKKKGLKKMQANNAKAMSACAEAIKALMKPKEVKPRILWGSRKKLSRLAEILYPKLRKYVHSCIAKGPSLSWSKANTARLKARLSLGCSSSSGSQKGPSLH</sequence>
<gene>
    <name evidence="2" type="ORF">TREES_T100016196</name>
</gene>
<keyword evidence="2" id="KW-0689">Ribosomal protein</keyword>
<evidence type="ECO:0000313" key="2">
    <source>
        <dbReference type="EMBL" id="ELW50121.1"/>
    </source>
</evidence>
<reference evidence="3" key="1">
    <citation type="submission" date="2012-07" db="EMBL/GenBank/DDBJ databases">
        <title>Genome of the Chinese tree shrew, a rising model animal genetically related to primates.</title>
        <authorList>
            <person name="Zhang G."/>
            <person name="Fan Y."/>
            <person name="Yao Y."/>
            <person name="Huang Z."/>
        </authorList>
    </citation>
    <scope>NUCLEOTIDE SEQUENCE [LARGE SCALE GENOMIC DNA]</scope>
</reference>
<dbReference type="EMBL" id="KB320987">
    <property type="protein sequence ID" value="ELW50121.1"/>
    <property type="molecule type" value="Genomic_DNA"/>
</dbReference>
<reference evidence="3" key="2">
    <citation type="journal article" date="2013" name="Nat. Commun.">
        <title>Genome of the Chinese tree shrew.</title>
        <authorList>
            <person name="Fan Y."/>
            <person name="Huang Z.Y."/>
            <person name="Cao C.C."/>
            <person name="Chen C.S."/>
            <person name="Chen Y.X."/>
            <person name="Fan D.D."/>
            <person name="He J."/>
            <person name="Hou H.L."/>
            <person name="Hu L."/>
            <person name="Hu X.T."/>
            <person name="Jiang X.T."/>
            <person name="Lai R."/>
            <person name="Lang Y.S."/>
            <person name="Liang B."/>
            <person name="Liao S.G."/>
            <person name="Mu D."/>
            <person name="Ma Y.Y."/>
            <person name="Niu Y.Y."/>
            <person name="Sun X.Q."/>
            <person name="Xia J.Q."/>
            <person name="Xiao J."/>
            <person name="Xiong Z.Q."/>
            <person name="Xu L."/>
            <person name="Yang L."/>
            <person name="Zhang Y."/>
            <person name="Zhao W."/>
            <person name="Zhao X.D."/>
            <person name="Zheng Y.T."/>
            <person name="Zhou J.M."/>
            <person name="Zhu Y.B."/>
            <person name="Zhang G.J."/>
            <person name="Wang J."/>
            <person name="Yao Y.G."/>
        </authorList>
    </citation>
    <scope>NUCLEOTIDE SEQUENCE [LARGE SCALE GENOMIC DNA]</scope>
</reference>
<accession>L9JHS4</accession>
<dbReference type="STRING" id="246437.L9JHS4"/>
<keyword evidence="3" id="KW-1185">Reference proteome</keyword>
<dbReference type="Gene3D" id="6.10.140.1730">
    <property type="match status" value="1"/>
</dbReference>
<protein>
    <submittedName>
        <fullName evidence="2">60S ribosomal protein L29</fullName>
    </submittedName>
</protein>
<organism evidence="2 3">
    <name type="scientific">Tupaia chinensis</name>
    <name type="common">Chinese tree shrew</name>
    <name type="synonym">Tupaia belangeri chinensis</name>
    <dbReference type="NCBI Taxonomy" id="246437"/>
    <lineage>
        <taxon>Eukaryota</taxon>
        <taxon>Metazoa</taxon>
        <taxon>Chordata</taxon>
        <taxon>Craniata</taxon>
        <taxon>Vertebrata</taxon>
        <taxon>Euteleostomi</taxon>
        <taxon>Mammalia</taxon>
        <taxon>Eutheria</taxon>
        <taxon>Euarchontoglires</taxon>
        <taxon>Scandentia</taxon>
        <taxon>Tupaiidae</taxon>
        <taxon>Tupaia</taxon>
    </lineage>
</organism>
<proteinExistence type="predicted"/>